<protein>
    <submittedName>
        <fullName evidence="1">Uncharacterized protein</fullName>
    </submittedName>
</protein>
<dbReference type="EMBL" id="JAYMYQ010000004">
    <property type="protein sequence ID" value="KAK7339165.1"/>
    <property type="molecule type" value="Genomic_DNA"/>
</dbReference>
<name>A0AAN9LN79_CANGL</name>
<evidence type="ECO:0000313" key="1">
    <source>
        <dbReference type="EMBL" id="KAK7339165.1"/>
    </source>
</evidence>
<keyword evidence="2" id="KW-1185">Reference proteome</keyword>
<sequence length="147" mass="16524">MNVLKEDSVVWIAPLEVALPPTSLCACTGCPLSFQTEFNERSHIFKAEIQSSRHSISLFMSMKLPRDESKRNLTSGSCKLSALVIKNPSGPLPSMPEPLSSLFLLRHWFSFLQRRTPKKLSLQSSFLQAPCPRVCKSLPSPLFLLFF</sequence>
<comment type="caution">
    <text evidence="1">The sequence shown here is derived from an EMBL/GenBank/DDBJ whole genome shotgun (WGS) entry which is preliminary data.</text>
</comment>
<reference evidence="1 2" key="1">
    <citation type="submission" date="2024-01" db="EMBL/GenBank/DDBJ databases">
        <title>The genomes of 5 underutilized Papilionoideae crops provide insights into root nodulation and disease resistanc.</title>
        <authorList>
            <person name="Jiang F."/>
        </authorList>
    </citation>
    <scope>NUCLEOTIDE SEQUENCE [LARGE SCALE GENOMIC DNA]</scope>
    <source>
        <strain evidence="1">LVBAO_FW01</strain>
        <tissue evidence="1">Leaves</tissue>
    </source>
</reference>
<organism evidence="1 2">
    <name type="scientific">Canavalia gladiata</name>
    <name type="common">Sword bean</name>
    <name type="synonym">Dolichos gladiatus</name>
    <dbReference type="NCBI Taxonomy" id="3824"/>
    <lineage>
        <taxon>Eukaryota</taxon>
        <taxon>Viridiplantae</taxon>
        <taxon>Streptophyta</taxon>
        <taxon>Embryophyta</taxon>
        <taxon>Tracheophyta</taxon>
        <taxon>Spermatophyta</taxon>
        <taxon>Magnoliopsida</taxon>
        <taxon>eudicotyledons</taxon>
        <taxon>Gunneridae</taxon>
        <taxon>Pentapetalae</taxon>
        <taxon>rosids</taxon>
        <taxon>fabids</taxon>
        <taxon>Fabales</taxon>
        <taxon>Fabaceae</taxon>
        <taxon>Papilionoideae</taxon>
        <taxon>50 kb inversion clade</taxon>
        <taxon>NPAAA clade</taxon>
        <taxon>indigoferoid/millettioid clade</taxon>
        <taxon>Phaseoleae</taxon>
        <taxon>Canavalia</taxon>
    </lineage>
</organism>
<dbReference type="PROSITE" id="PS51257">
    <property type="entry name" value="PROKAR_LIPOPROTEIN"/>
    <property type="match status" value="1"/>
</dbReference>
<evidence type="ECO:0000313" key="2">
    <source>
        <dbReference type="Proteomes" id="UP001367508"/>
    </source>
</evidence>
<dbReference type="AlphaFoldDB" id="A0AAN9LN79"/>
<accession>A0AAN9LN79</accession>
<gene>
    <name evidence="1" type="ORF">VNO77_19817</name>
</gene>
<dbReference type="Proteomes" id="UP001367508">
    <property type="component" value="Unassembled WGS sequence"/>
</dbReference>
<proteinExistence type="predicted"/>